<keyword evidence="1" id="KW-1133">Transmembrane helix</keyword>
<keyword evidence="1" id="KW-0472">Membrane</keyword>
<organism evidence="2 3">
    <name type="scientific">Dictyostelium firmibasis</name>
    <dbReference type="NCBI Taxonomy" id="79012"/>
    <lineage>
        <taxon>Eukaryota</taxon>
        <taxon>Amoebozoa</taxon>
        <taxon>Evosea</taxon>
        <taxon>Eumycetozoa</taxon>
        <taxon>Dictyostelia</taxon>
        <taxon>Dictyosteliales</taxon>
        <taxon>Dictyosteliaceae</taxon>
        <taxon>Dictyostelium</taxon>
    </lineage>
</organism>
<evidence type="ECO:0000256" key="1">
    <source>
        <dbReference type="SAM" id="Phobius"/>
    </source>
</evidence>
<accession>A0AAN7U5H8</accession>
<reference evidence="2 3" key="1">
    <citation type="submission" date="2023-11" db="EMBL/GenBank/DDBJ databases">
        <title>Dfirmibasis_genome.</title>
        <authorList>
            <person name="Edelbroek B."/>
            <person name="Kjellin J."/>
            <person name="Jerlstrom-Hultqvist J."/>
            <person name="Soderbom F."/>
        </authorList>
    </citation>
    <scope>NUCLEOTIDE SEQUENCE [LARGE SCALE GENOMIC DNA]</scope>
    <source>
        <strain evidence="2 3">TNS-C-14</strain>
    </source>
</reference>
<dbReference type="EMBL" id="JAVFKY010000001">
    <property type="protein sequence ID" value="KAK5582312.1"/>
    <property type="molecule type" value="Genomic_DNA"/>
</dbReference>
<evidence type="ECO:0000313" key="2">
    <source>
        <dbReference type="EMBL" id="KAK5582312.1"/>
    </source>
</evidence>
<dbReference type="AlphaFoldDB" id="A0AAN7U5H8"/>
<proteinExistence type="predicted"/>
<feature type="transmembrane region" description="Helical" evidence="1">
    <location>
        <begin position="60"/>
        <end position="77"/>
    </location>
</feature>
<keyword evidence="1" id="KW-0812">Transmembrane</keyword>
<protein>
    <submittedName>
        <fullName evidence="2">Uncharacterized protein</fullName>
    </submittedName>
</protein>
<feature type="transmembrane region" description="Helical" evidence="1">
    <location>
        <begin position="83"/>
        <end position="101"/>
    </location>
</feature>
<gene>
    <name evidence="2" type="ORF">RB653_003895</name>
</gene>
<keyword evidence="3" id="KW-1185">Reference proteome</keyword>
<name>A0AAN7U5H8_9MYCE</name>
<dbReference type="Proteomes" id="UP001344447">
    <property type="component" value="Unassembled WGS sequence"/>
</dbReference>
<evidence type="ECO:0000313" key="3">
    <source>
        <dbReference type="Proteomes" id="UP001344447"/>
    </source>
</evidence>
<comment type="caution">
    <text evidence="2">The sequence shown here is derived from an EMBL/GenBank/DDBJ whole genome shotgun (WGS) entry which is preliminary data.</text>
</comment>
<sequence>MSIQKENYINNFKNVKTIELQINKDKFSLEEPWEVSDLINKEDYRLFISSINQILNNYNLLYTSIFTFSLSFIFFAMFKSLIFLAWVLEVNFLIISIFFFYKYQKYNSYSRYTLIQEKIFQFNKTKSIYGVPIQFCLLLRKKEEMNYFSGEKDDISLIISYDNDKNDEMYSIENNNQVQNQIKNDTTINVDSCKINNSSIDMSNINKIGEAKV</sequence>